<sequence length="141" mass="15709">MRKIFAIFVALILAIPCLLILMIAYEFYGAPSKDAPQILKTIQSEAGKIAEYHLANNECIAPSHMTARRENGAVVVRQMDDSNGFYYSSETADGIKLYGIFPGEISWDFETDRNAPPPTIYCGKTLVLEKVGSRFNLLSVR</sequence>
<dbReference type="AlphaFoldDB" id="A0A561QPM6"/>
<dbReference type="Proteomes" id="UP000320653">
    <property type="component" value="Unassembled WGS sequence"/>
</dbReference>
<organism evidence="1 2">
    <name type="scientific">Neorhizobium alkalisoli</name>
    <dbReference type="NCBI Taxonomy" id="528178"/>
    <lineage>
        <taxon>Bacteria</taxon>
        <taxon>Pseudomonadati</taxon>
        <taxon>Pseudomonadota</taxon>
        <taxon>Alphaproteobacteria</taxon>
        <taxon>Hyphomicrobiales</taxon>
        <taxon>Rhizobiaceae</taxon>
        <taxon>Rhizobium/Agrobacterium group</taxon>
        <taxon>Neorhizobium</taxon>
    </lineage>
</organism>
<evidence type="ECO:0000313" key="2">
    <source>
        <dbReference type="Proteomes" id="UP000320653"/>
    </source>
</evidence>
<gene>
    <name evidence="1" type="ORF">FHW37_105351</name>
</gene>
<dbReference type="EMBL" id="VIWP01000005">
    <property type="protein sequence ID" value="TWF52252.1"/>
    <property type="molecule type" value="Genomic_DNA"/>
</dbReference>
<dbReference type="RefSeq" id="WP_145639901.1">
    <property type="nucleotide sequence ID" value="NZ_VIWP01000005.1"/>
</dbReference>
<accession>A0A561QPM6</accession>
<keyword evidence="2" id="KW-1185">Reference proteome</keyword>
<evidence type="ECO:0000313" key="1">
    <source>
        <dbReference type="EMBL" id="TWF52252.1"/>
    </source>
</evidence>
<protein>
    <submittedName>
        <fullName evidence="1">Uncharacterized protein</fullName>
    </submittedName>
</protein>
<proteinExistence type="predicted"/>
<comment type="caution">
    <text evidence="1">The sequence shown here is derived from an EMBL/GenBank/DDBJ whole genome shotgun (WGS) entry which is preliminary data.</text>
</comment>
<reference evidence="1 2" key="1">
    <citation type="submission" date="2019-06" db="EMBL/GenBank/DDBJ databases">
        <title>Sorghum-associated microbial communities from plants grown in Nebraska, USA.</title>
        <authorList>
            <person name="Schachtman D."/>
        </authorList>
    </citation>
    <scope>NUCLEOTIDE SEQUENCE [LARGE SCALE GENOMIC DNA]</scope>
    <source>
        <strain evidence="1 2">1225</strain>
    </source>
</reference>
<name>A0A561QPM6_9HYPH</name>